<evidence type="ECO:0000256" key="3">
    <source>
        <dbReference type="ARBA" id="ARBA00022801"/>
    </source>
</evidence>
<evidence type="ECO:0000259" key="5">
    <source>
        <dbReference type="SMART" id="SM00849"/>
    </source>
</evidence>
<name>A0A1Y5Y5Y7_KIBAR</name>
<dbReference type="SUPFAM" id="SSF56281">
    <property type="entry name" value="Metallo-hydrolase/oxidoreductase"/>
    <property type="match status" value="1"/>
</dbReference>
<dbReference type="GO" id="GO:0046872">
    <property type="term" value="F:metal ion binding"/>
    <property type="evidence" value="ECO:0007669"/>
    <property type="project" value="UniProtKB-KW"/>
</dbReference>
<dbReference type="Pfam" id="PF00753">
    <property type="entry name" value="Lactamase_B"/>
    <property type="match status" value="1"/>
</dbReference>
<evidence type="ECO:0000256" key="2">
    <source>
        <dbReference type="ARBA" id="ARBA00022723"/>
    </source>
</evidence>
<dbReference type="InterPro" id="IPR051013">
    <property type="entry name" value="MBL_superfamily_lactonases"/>
</dbReference>
<evidence type="ECO:0000256" key="4">
    <source>
        <dbReference type="ARBA" id="ARBA00022833"/>
    </source>
</evidence>
<dbReference type="EMBL" id="FWXV01000012">
    <property type="protein sequence ID" value="SMD25636.1"/>
    <property type="molecule type" value="Genomic_DNA"/>
</dbReference>
<keyword evidence="4" id="KW-0862">Zinc</keyword>
<organism evidence="6 7">
    <name type="scientific">Kibdelosporangium aridum</name>
    <dbReference type="NCBI Taxonomy" id="2030"/>
    <lineage>
        <taxon>Bacteria</taxon>
        <taxon>Bacillati</taxon>
        <taxon>Actinomycetota</taxon>
        <taxon>Actinomycetes</taxon>
        <taxon>Pseudonocardiales</taxon>
        <taxon>Pseudonocardiaceae</taxon>
        <taxon>Kibdelosporangium</taxon>
    </lineage>
</organism>
<reference evidence="6 7" key="1">
    <citation type="submission" date="2017-04" db="EMBL/GenBank/DDBJ databases">
        <authorList>
            <person name="Afonso C.L."/>
            <person name="Miller P.J."/>
            <person name="Scott M.A."/>
            <person name="Spackman E."/>
            <person name="Goraichik I."/>
            <person name="Dimitrov K.M."/>
            <person name="Suarez D.L."/>
            <person name="Swayne D.E."/>
        </authorList>
    </citation>
    <scope>NUCLEOTIDE SEQUENCE [LARGE SCALE GENOMIC DNA]</scope>
    <source>
        <strain evidence="6 7">DSM 43828</strain>
    </source>
</reference>
<keyword evidence="7" id="KW-1185">Reference proteome</keyword>
<dbReference type="PANTHER" id="PTHR42978">
    <property type="entry name" value="QUORUM-QUENCHING LACTONASE YTNP-RELATED-RELATED"/>
    <property type="match status" value="1"/>
</dbReference>
<comment type="similarity">
    <text evidence="1">Belongs to the metallo-beta-lactamase superfamily.</text>
</comment>
<keyword evidence="2" id="KW-0479">Metal-binding</keyword>
<keyword evidence="3" id="KW-0378">Hydrolase</keyword>
<protein>
    <submittedName>
        <fullName evidence="6">Glyoxylase, beta-lactamase superfamily II</fullName>
    </submittedName>
</protein>
<dbReference type="GO" id="GO:0016787">
    <property type="term" value="F:hydrolase activity"/>
    <property type="evidence" value="ECO:0007669"/>
    <property type="project" value="UniProtKB-KW"/>
</dbReference>
<dbReference type="InterPro" id="IPR001279">
    <property type="entry name" value="Metallo-B-lactamas"/>
</dbReference>
<evidence type="ECO:0000313" key="7">
    <source>
        <dbReference type="Proteomes" id="UP000192674"/>
    </source>
</evidence>
<dbReference type="InterPro" id="IPR036866">
    <property type="entry name" value="RibonucZ/Hydroxyglut_hydro"/>
</dbReference>
<dbReference type="Gene3D" id="3.60.15.10">
    <property type="entry name" value="Ribonuclease Z/Hydroxyacylglutathione hydrolase-like"/>
    <property type="match status" value="1"/>
</dbReference>
<evidence type="ECO:0000313" key="6">
    <source>
        <dbReference type="EMBL" id="SMD25636.1"/>
    </source>
</evidence>
<dbReference type="PANTHER" id="PTHR42978:SF6">
    <property type="entry name" value="QUORUM-QUENCHING LACTONASE YTNP-RELATED"/>
    <property type="match status" value="1"/>
</dbReference>
<sequence>MRVTYVVDGALEIRPEASFPALPAEYWQDNPDALTGTGFVAMTAGGLLVERAGHRLLIDAGYGPVQSKSAFATIKCGALLESLAYLGVAADDIDVFALTHLHIDHTGWAFVDSQPTFPSAVYRVAEQEWGDEVRTIGTPAPEVISAFDAVKSTFSDGDEVAPGVFAIVTPGHTAGHTTYRITTSAGRGIIAFGDAFHIPAQISHPEWPSAADADITNVLKVRTQLLGELEQPDTIGFGTHFGDQVFGRVVRDAEDVPVWQPVPSIVRGRVSQAYS</sequence>
<accession>A0A1Y5Y5Y7</accession>
<dbReference type="AlphaFoldDB" id="A0A1Y5Y5Y7"/>
<dbReference type="Proteomes" id="UP000192674">
    <property type="component" value="Unassembled WGS sequence"/>
</dbReference>
<gene>
    <name evidence="6" type="ORF">SAMN05661093_09223</name>
</gene>
<proteinExistence type="inferred from homology"/>
<dbReference type="SMART" id="SM00849">
    <property type="entry name" value="Lactamase_B"/>
    <property type="match status" value="1"/>
</dbReference>
<feature type="domain" description="Metallo-beta-lactamase" evidence="5">
    <location>
        <begin position="43"/>
        <end position="240"/>
    </location>
</feature>
<evidence type="ECO:0000256" key="1">
    <source>
        <dbReference type="ARBA" id="ARBA00007749"/>
    </source>
</evidence>